<accession>A0A542UDQ2</accession>
<dbReference type="Proteomes" id="UP000318103">
    <property type="component" value="Unassembled WGS sequence"/>
</dbReference>
<dbReference type="InterPro" id="IPR000638">
    <property type="entry name" value="Gas-vesicle_GvpA-like"/>
</dbReference>
<dbReference type="EMBL" id="VFNX01000001">
    <property type="protein sequence ID" value="TQK97191.1"/>
    <property type="molecule type" value="Genomic_DNA"/>
</dbReference>
<evidence type="ECO:0000256" key="2">
    <source>
        <dbReference type="ARBA" id="ARBA00035108"/>
    </source>
</evidence>
<gene>
    <name evidence="3" type="ORF">FB563_2152</name>
</gene>
<proteinExistence type="predicted"/>
<dbReference type="Pfam" id="PF00741">
    <property type="entry name" value="Gas_vesicle"/>
    <property type="match status" value="1"/>
</dbReference>
<evidence type="ECO:0000313" key="3">
    <source>
        <dbReference type="EMBL" id="TQK97191.1"/>
    </source>
</evidence>
<evidence type="ECO:0000313" key="4">
    <source>
        <dbReference type="Proteomes" id="UP000318103"/>
    </source>
</evidence>
<organism evidence="3 4">
    <name type="scientific">Streptomyces puniciscabiei</name>
    <dbReference type="NCBI Taxonomy" id="164348"/>
    <lineage>
        <taxon>Bacteria</taxon>
        <taxon>Bacillati</taxon>
        <taxon>Actinomycetota</taxon>
        <taxon>Actinomycetes</taxon>
        <taxon>Kitasatosporales</taxon>
        <taxon>Streptomycetaceae</taxon>
        <taxon>Streptomyces</taxon>
    </lineage>
</organism>
<dbReference type="GO" id="GO:0031411">
    <property type="term" value="C:gas vesicle"/>
    <property type="evidence" value="ECO:0007669"/>
    <property type="project" value="UniProtKB-SubCell"/>
</dbReference>
<keyword evidence="4" id="KW-1185">Reference proteome</keyword>
<name>A0A542UDQ2_9ACTN</name>
<comment type="subcellular location">
    <subcellularLocation>
        <location evidence="2">Gas vesicle</location>
    </subcellularLocation>
</comment>
<dbReference type="GO" id="GO:0005198">
    <property type="term" value="F:structural molecule activity"/>
    <property type="evidence" value="ECO:0007669"/>
    <property type="project" value="InterPro"/>
</dbReference>
<comment type="caution">
    <text evidence="3">The sequence shown here is derived from an EMBL/GenBank/DDBJ whole genome shotgun (WGS) entry which is preliminary data.</text>
</comment>
<dbReference type="GO" id="GO:0012506">
    <property type="term" value="C:vesicle membrane"/>
    <property type="evidence" value="ECO:0007669"/>
    <property type="project" value="InterPro"/>
</dbReference>
<evidence type="ECO:0000256" key="1">
    <source>
        <dbReference type="ARBA" id="ARBA00022987"/>
    </source>
</evidence>
<protein>
    <submittedName>
        <fullName evidence="3">Gas vesicle protein GvpA/GvpJ/GvpM family</fullName>
    </submittedName>
</protein>
<sequence>MALIDLLDRLLTGGVALSGEPVLSTADIGVVRISLRASGARHRSHRAL</sequence>
<reference evidence="3 4" key="1">
    <citation type="submission" date="2019-06" db="EMBL/GenBank/DDBJ databases">
        <title>Sequencing the genomes of 1000 actinobacteria strains.</title>
        <authorList>
            <person name="Klenk H.-P."/>
        </authorList>
    </citation>
    <scope>NUCLEOTIDE SEQUENCE [LARGE SCALE GENOMIC DNA]</scope>
    <source>
        <strain evidence="3 4">DSM 41929</strain>
    </source>
</reference>
<keyword evidence="1" id="KW-0304">Gas vesicle</keyword>
<dbReference type="AlphaFoldDB" id="A0A542UDQ2"/>